<dbReference type="EMBL" id="VUJX02000009">
    <property type="protein sequence ID" value="KAL0932121.1"/>
    <property type="molecule type" value="Genomic_DNA"/>
</dbReference>
<gene>
    <name evidence="1" type="ORF">CTRU02_213074</name>
</gene>
<comment type="caution">
    <text evidence="1">The sequence shown here is derived from an EMBL/GenBank/DDBJ whole genome shotgun (WGS) entry which is preliminary data.</text>
</comment>
<organism evidence="1 2">
    <name type="scientific">Colletotrichum truncatum</name>
    <name type="common">Anthracnose fungus</name>
    <name type="synonym">Colletotrichum capsici</name>
    <dbReference type="NCBI Taxonomy" id="5467"/>
    <lineage>
        <taxon>Eukaryota</taxon>
        <taxon>Fungi</taxon>
        <taxon>Dikarya</taxon>
        <taxon>Ascomycota</taxon>
        <taxon>Pezizomycotina</taxon>
        <taxon>Sordariomycetes</taxon>
        <taxon>Hypocreomycetidae</taxon>
        <taxon>Glomerellales</taxon>
        <taxon>Glomerellaceae</taxon>
        <taxon>Colletotrichum</taxon>
        <taxon>Colletotrichum truncatum species complex</taxon>
    </lineage>
</organism>
<dbReference type="Proteomes" id="UP000805649">
    <property type="component" value="Unassembled WGS sequence"/>
</dbReference>
<evidence type="ECO:0000313" key="1">
    <source>
        <dbReference type="EMBL" id="KAL0932121.1"/>
    </source>
</evidence>
<proteinExistence type="predicted"/>
<sequence>MFKHVILRALVFIEDIFNYQYHGQPTSDFFPAICPVNTFSLGPFTNHTNGSHYNNESLVPWTYKPKCIRAADDPSIEFCVYTKADYGDHGISIITKSKTMAESVNSCQRSQQSILTEPKPHTKPQPFTQPKPYKIVDLEDKGRGIVATRLIRAHEVIMVDHVALLLDGAFADYMTEKQGYDLLDLAANQLPRPEVILGLSRGGPDVPKSHPVFDVMTMNSFGGVNLSIPNAALFPDISRTNHHCKPNSHMILANGELTAIIRSYRDIPEGEEITINYLPEGLQRKYRHAMLEGWGFECKCSMCEASAAEIAASDDRRTRIDDLDIDAEMASKENKTELAIQLTEESIELLREEDLMMLTPERYESLISLNTMLGRWDEAEKYRDMMIQKRRELEWVEY</sequence>
<name>A0ACC3YK91_COLTU</name>
<accession>A0ACC3YK91</accession>
<evidence type="ECO:0000313" key="2">
    <source>
        <dbReference type="Proteomes" id="UP000805649"/>
    </source>
</evidence>
<protein>
    <submittedName>
        <fullName evidence="1">Uncharacterized protein</fullName>
    </submittedName>
</protein>
<reference evidence="1 2" key="1">
    <citation type="journal article" date="2020" name="Phytopathology">
        <title>Genome Sequence Resources of Colletotrichum truncatum, C. plurivorum, C. musicola, and C. sojae: Four Species Pathogenic to Soybean (Glycine max).</title>
        <authorList>
            <person name="Rogerio F."/>
            <person name="Boufleur T.R."/>
            <person name="Ciampi-Guillardi M."/>
            <person name="Sukno S.A."/>
            <person name="Thon M.R."/>
            <person name="Massola Junior N.S."/>
            <person name="Baroncelli R."/>
        </authorList>
    </citation>
    <scope>NUCLEOTIDE SEQUENCE [LARGE SCALE GENOMIC DNA]</scope>
    <source>
        <strain evidence="1 2">CMES1059</strain>
    </source>
</reference>
<keyword evidence="2" id="KW-1185">Reference proteome</keyword>